<dbReference type="NCBIfam" id="TIGR04294">
    <property type="entry name" value="pre_pil_HX9DG"/>
    <property type="match status" value="1"/>
</dbReference>
<dbReference type="Pfam" id="PF07963">
    <property type="entry name" value="N_methyl"/>
    <property type="match status" value="1"/>
</dbReference>
<evidence type="ECO:0008006" key="5">
    <source>
        <dbReference type="Google" id="ProtNLM"/>
    </source>
</evidence>
<accession>A0A0S7XQ93</accession>
<keyword evidence="2" id="KW-0812">Transmembrane</keyword>
<evidence type="ECO:0000256" key="1">
    <source>
        <dbReference type="SAM" id="MobiDB-lite"/>
    </source>
</evidence>
<dbReference type="InterPro" id="IPR045584">
    <property type="entry name" value="Pilin-like"/>
</dbReference>
<dbReference type="EMBL" id="LIZY01000023">
    <property type="protein sequence ID" value="KPJ64516.1"/>
    <property type="molecule type" value="Genomic_DNA"/>
</dbReference>
<evidence type="ECO:0000256" key="2">
    <source>
        <dbReference type="SAM" id="Phobius"/>
    </source>
</evidence>
<evidence type="ECO:0000313" key="3">
    <source>
        <dbReference type="EMBL" id="KPJ64516.1"/>
    </source>
</evidence>
<proteinExistence type="predicted"/>
<dbReference type="PROSITE" id="PS00409">
    <property type="entry name" value="PROKAR_NTER_METHYL"/>
    <property type="match status" value="1"/>
</dbReference>
<dbReference type="SUPFAM" id="SSF54523">
    <property type="entry name" value="Pili subunits"/>
    <property type="match status" value="1"/>
</dbReference>
<protein>
    <recommendedName>
        <fullName evidence="5">Type II secretion system protein GspG C-terminal domain-containing protein</fullName>
    </recommendedName>
</protein>
<reference evidence="3 4" key="1">
    <citation type="journal article" date="2015" name="Microbiome">
        <title>Genomic resolution of linkages in carbon, nitrogen, and sulfur cycling among widespread estuary sediment bacteria.</title>
        <authorList>
            <person name="Baker B.J."/>
            <person name="Lazar C.S."/>
            <person name="Teske A.P."/>
            <person name="Dick G.J."/>
        </authorList>
    </citation>
    <scope>NUCLEOTIDE SEQUENCE [LARGE SCALE GENOMIC DNA]</scope>
    <source>
        <strain evidence="3">DG_56</strain>
    </source>
</reference>
<keyword evidence="2" id="KW-1133">Transmembrane helix</keyword>
<evidence type="ECO:0000313" key="4">
    <source>
        <dbReference type="Proteomes" id="UP000052020"/>
    </source>
</evidence>
<name>A0A0S7XQ93_9BACT</name>
<dbReference type="InterPro" id="IPR012902">
    <property type="entry name" value="N_methyl_site"/>
</dbReference>
<keyword evidence="2" id="KW-0472">Membrane</keyword>
<comment type="caution">
    <text evidence="3">The sequence shown here is derived from an EMBL/GenBank/DDBJ whole genome shotgun (WGS) entry which is preliminary data.</text>
</comment>
<feature type="region of interest" description="Disordered" evidence="1">
    <location>
        <begin position="104"/>
        <end position="128"/>
    </location>
</feature>
<sequence>MTSLCPSNRRSGLTLIELLVVVAIIAILVTILLPILKTVRQNAHRGVCISNLKHIWYGTQMWADDNGSCLPKAKVGSGDTGSVVETLGPYITTNNPVWHCPADTAPRPQDELHPHPSELSYSVSPDPTGKEQAAVRNASYVIWAADGYVDPDSGACQPLFNHPNYNGKPKPKADETGPGQVAYRHFDGGVFLFCDGHVEWVPRWEIEIWQWDYAGGRGSAVWRR</sequence>
<dbReference type="Gene3D" id="3.30.700.10">
    <property type="entry name" value="Glycoprotein, Type 4 Pilin"/>
    <property type="match status" value="1"/>
</dbReference>
<organism evidence="3 4">
    <name type="scientific">candidate division KD3-62 bacterium DG_56</name>
    <dbReference type="NCBI Taxonomy" id="1704032"/>
    <lineage>
        <taxon>Bacteria</taxon>
        <taxon>candidate division KD3-62</taxon>
    </lineage>
</organism>
<gene>
    <name evidence="3" type="ORF">AMK68_01495</name>
</gene>
<dbReference type="Proteomes" id="UP000052020">
    <property type="component" value="Unassembled WGS sequence"/>
</dbReference>
<dbReference type="InterPro" id="IPR027558">
    <property type="entry name" value="Pre_pil_HX9DG_C"/>
</dbReference>
<dbReference type="PANTHER" id="PTHR30093">
    <property type="entry name" value="GENERAL SECRETION PATHWAY PROTEIN G"/>
    <property type="match status" value="1"/>
</dbReference>
<feature type="transmembrane region" description="Helical" evidence="2">
    <location>
        <begin position="12"/>
        <end position="36"/>
    </location>
</feature>
<dbReference type="AlphaFoldDB" id="A0A0S7XQ93"/>
<dbReference type="NCBIfam" id="TIGR02532">
    <property type="entry name" value="IV_pilin_GFxxxE"/>
    <property type="match status" value="1"/>
</dbReference>